<dbReference type="PANTHER" id="PTHR47765:SF2">
    <property type="entry name" value="EXONUCLEASE MUT-7 HOMOLOG"/>
    <property type="match status" value="1"/>
</dbReference>
<dbReference type="Gene3D" id="3.30.420.10">
    <property type="entry name" value="Ribonuclease H-like superfamily/Ribonuclease H"/>
    <property type="match status" value="1"/>
</dbReference>
<dbReference type="SUPFAM" id="SSF69593">
    <property type="entry name" value="Glycerol-3-phosphate (1)-acyltransferase"/>
    <property type="match status" value="1"/>
</dbReference>
<proteinExistence type="predicted"/>
<dbReference type="Proteomes" id="UP001165121">
    <property type="component" value="Unassembled WGS sequence"/>
</dbReference>
<evidence type="ECO:0000313" key="3">
    <source>
        <dbReference type="EMBL" id="GMF44836.1"/>
    </source>
</evidence>
<feature type="domain" description="3'-5' exonuclease" evidence="2">
    <location>
        <begin position="605"/>
        <end position="788"/>
    </location>
</feature>
<evidence type="ECO:0000259" key="2">
    <source>
        <dbReference type="Pfam" id="PF01612"/>
    </source>
</evidence>
<dbReference type="PANTHER" id="PTHR47765">
    <property type="entry name" value="3'-5' EXONUCLEASE DOMAIN-CONTAINING PROTEIN"/>
    <property type="match status" value="1"/>
</dbReference>
<dbReference type="Pfam" id="PF01612">
    <property type="entry name" value="DNA_pol_A_exo1"/>
    <property type="match status" value="1"/>
</dbReference>
<reference evidence="3" key="1">
    <citation type="submission" date="2023-04" db="EMBL/GenBank/DDBJ databases">
        <title>Phytophthora fragariaefolia NBRC 109709.</title>
        <authorList>
            <person name="Ichikawa N."/>
            <person name="Sato H."/>
            <person name="Tonouchi N."/>
        </authorList>
    </citation>
    <scope>NUCLEOTIDE SEQUENCE</scope>
    <source>
        <strain evidence="3">NBRC 109709</strain>
    </source>
</reference>
<dbReference type="InterPro" id="IPR036397">
    <property type="entry name" value="RNaseH_sf"/>
</dbReference>
<dbReference type="SUPFAM" id="SSF53098">
    <property type="entry name" value="Ribonuclease H-like"/>
    <property type="match status" value="1"/>
</dbReference>
<dbReference type="InterPro" id="IPR012337">
    <property type="entry name" value="RNaseH-like_sf"/>
</dbReference>
<dbReference type="InterPro" id="IPR052408">
    <property type="entry name" value="Exonuclease_MUT-7-like"/>
</dbReference>
<feature type="region of interest" description="Disordered" evidence="1">
    <location>
        <begin position="881"/>
        <end position="910"/>
    </location>
</feature>
<organism evidence="3 4">
    <name type="scientific">Phytophthora fragariaefolia</name>
    <dbReference type="NCBI Taxonomy" id="1490495"/>
    <lineage>
        <taxon>Eukaryota</taxon>
        <taxon>Sar</taxon>
        <taxon>Stramenopiles</taxon>
        <taxon>Oomycota</taxon>
        <taxon>Peronosporomycetes</taxon>
        <taxon>Peronosporales</taxon>
        <taxon>Peronosporaceae</taxon>
        <taxon>Phytophthora</taxon>
    </lineage>
</organism>
<comment type="caution">
    <text evidence="3">The sequence shown here is derived from an EMBL/GenBank/DDBJ whole genome shotgun (WGS) entry which is preliminary data.</text>
</comment>
<dbReference type="InterPro" id="IPR011990">
    <property type="entry name" value="TPR-like_helical_dom_sf"/>
</dbReference>
<dbReference type="GO" id="GO:0003676">
    <property type="term" value="F:nucleic acid binding"/>
    <property type="evidence" value="ECO:0007669"/>
    <property type="project" value="InterPro"/>
</dbReference>
<dbReference type="InterPro" id="IPR002562">
    <property type="entry name" value="3'-5'_exonuclease_dom"/>
</dbReference>
<gene>
    <name evidence="3" type="ORF">Pfra01_001581200</name>
</gene>
<accession>A0A9W7CWF8</accession>
<dbReference type="Gene3D" id="1.25.40.10">
    <property type="entry name" value="Tetratricopeptide repeat domain"/>
    <property type="match status" value="1"/>
</dbReference>
<dbReference type="OrthoDB" id="10261556at2759"/>
<name>A0A9W7CWF8_9STRA</name>
<dbReference type="EMBL" id="BSXT01001734">
    <property type="protein sequence ID" value="GMF44836.1"/>
    <property type="molecule type" value="Genomic_DNA"/>
</dbReference>
<feature type="compositionally biased region" description="Basic residues" evidence="1">
    <location>
        <begin position="881"/>
        <end position="894"/>
    </location>
</feature>
<dbReference type="GO" id="GO:0006139">
    <property type="term" value="P:nucleobase-containing compound metabolic process"/>
    <property type="evidence" value="ECO:0007669"/>
    <property type="project" value="InterPro"/>
</dbReference>
<sequence>MQGGSLVTVNDFETLIHQCRKRKWKEDVAVIIDAMRALVAKGWQPSGDEGSEGEPLPPQPQLQLTSKTYVSIVDAYLCCGDEPLAWQVVQEIDALPGINRELPLYRKFVRGAYLLSNCDHIAELITLAHEDNIIFTQRMGVEIARMFGYRHEEGFEILINHLPVGETGAKAKKQGFLEELVKSCAYKNNSVGAEESVQAMLKYGFSRSAATETALFMCCIQNDTVSDAQAMLQHFQNSLLMMPVPVYDSLLREFYFKYTRRGNTFDESSRKVAMKTLYARRAIFEQVFKDRETLEAEDKFAIDAGSDQDSASFRYWCSRASLSCSPLMFSQHAMQVLTTSRDKDSKNAAEQSIRDALMTTPDPCLFLLQSVVSLRFLDLTFRTLGKLAKQLLVVVTDELPMKEQHAEYCVSQLPLLSVHIVKELDDVVCLHRSHRSELLAFCLDALETDSVDKTMGFLMRRPELYDAETAAYLGPKFAEMFVYGGVSNVLMFFKSDTDESLGMRRRFVREVIELENAAAEEDEIDDGLPSFRNTYKAIREFKLEHEAEFMPYMMQARAAMPKPVYADASATPADDAMYLKIPLEQDNILVVDNDETLSFATELLMRDSVTRLGLDAEWRPDSRAAVPSKCSILQVACDDYVFIFDFVEMALGDLEELFEHLFASERIAKIGFAIDGDIKRLRWSFPETKCFDTFVNVLDFSFETLEATTHLSDGSIIATRCSDNAAASERLQRRKRRQKGLSTYIKQALGYPLSKLQQKSDWERRPLTPQQVAYAALDAYCLLMLQDAVTGNEHLSDLAVGDEHPADVTPGRRAQAAQAGRAAGQRVAAREALHGRAHAHHGAGARGLAQLRHAAHPAQVAQPVPHAPRRQEELPAHGHRVLGHGRHGVRHGLHGRQGGGHGEPAQPQGLGGLYVQVGARRLPPAPDGGELMCCCCCCCSHSSNLDGFIVNGSSPVAFKFAAKKSIFLVPFLGWVSRWGFDFVAIDRSHR</sequence>
<keyword evidence="4" id="KW-1185">Reference proteome</keyword>
<dbReference type="AlphaFoldDB" id="A0A9W7CWF8"/>
<dbReference type="GO" id="GO:0008408">
    <property type="term" value="F:3'-5' exonuclease activity"/>
    <property type="evidence" value="ECO:0007669"/>
    <property type="project" value="InterPro"/>
</dbReference>
<evidence type="ECO:0000313" key="4">
    <source>
        <dbReference type="Proteomes" id="UP001165121"/>
    </source>
</evidence>
<protein>
    <submittedName>
        <fullName evidence="3">Unnamed protein product</fullName>
    </submittedName>
</protein>
<evidence type="ECO:0000256" key="1">
    <source>
        <dbReference type="SAM" id="MobiDB-lite"/>
    </source>
</evidence>